<keyword evidence="1" id="KW-1133">Transmembrane helix</keyword>
<dbReference type="Proteomes" id="UP000024635">
    <property type="component" value="Unassembled WGS sequence"/>
</dbReference>
<evidence type="ECO:0000313" key="2">
    <source>
        <dbReference type="EMBL" id="EYB85294.1"/>
    </source>
</evidence>
<evidence type="ECO:0000256" key="1">
    <source>
        <dbReference type="SAM" id="Phobius"/>
    </source>
</evidence>
<keyword evidence="3" id="KW-1185">Reference proteome</keyword>
<comment type="caution">
    <text evidence="2">The sequence shown here is derived from an EMBL/GenBank/DDBJ whole genome shotgun (WGS) entry which is preliminary data.</text>
</comment>
<dbReference type="AlphaFoldDB" id="A0A016S4X8"/>
<organism evidence="2 3">
    <name type="scientific">Ancylostoma ceylanicum</name>
    <dbReference type="NCBI Taxonomy" id="53326"/>
    <lineage>
        <taxon>Eukaryota</taxon>
        <taxon>Metazoa</taxon>
        <taxon>Ecdysozoa</taxon>
        <taxon>Nematoda</taxon>
        <taxon>Chromadorea</taxon>
        <taxon>Rhabditida</taxon>
        <taxon>Rhabditina</taxon>
        <taxon>Rhabditomorpha</taxon>
        <taxon>Strongyloidea</taxon>
        <taxon>Ancylostomatidae</taxon>
        <taxon>Ancylostomatinae</taxon>
        <taxon>Ancylostoma</taxon>
    </lineage>
</organism>
<dbReference type="EMBL" id="JARK01001637">
    <property type="protein sequence ID" value="EYB85294.1"/>
    <property type="molecule type" value="Genomic_DNA"/>
</dbReference>
<evidence type="ECO:0000313" key="3">
    <source>
        <dbReference type="Proteomes" id="UP000024635"/>
    </source>
</evidence>
<reference evidence="3" key="1">
    <citation type="journal article" date="2015" name="Nat. Genet.">
        <title>The genome and transcriptome of the zoonotic hookworm Ancylostoma ceylanicum identify infection-specific gene families.</title>
        <authorList>
            <person name="Schwarz E.M."/>
            <person name="Hu Y."/>
            <person name="Antoshechkin I."/>
            <person name="Miller M.M."/>
            <person name="Sternberg P.W."/>
            <person name="Aroian R.V."/>
        </authorList>
    </citation>
    <scope>NUCLEOTIDE SEQUENCE</scope>
    <source>
        <strain evidence="3">HY135</strain>
    </source>
</reference>
<keyword evidence="1" id="KW-0812">Transmembrane</keyword>
<protein>
    <submittedName>
        <fullName evidence="2">Uncharacterized protein</fullName>
    </submittedName>
</protein>
<sequence length="127" mass="14349">MRGSARYAPSFKPFAWDLLADGTGFAPAIVRVLLHHMLINHDAYLTLYISPQEKREICKTMCFGSFLFVLILAVAAVITVIAARPYRPPQAQLAHGSAQDSVQFRIPNYDLVAENDEIDVAERFRRR</sequence>
<name>A0A016S4X8_9BILA</name>
<accession>A0A016S4X8</accession>
<gene>
    <name evidence="2" type="primary">Acey_s0301.g1834</name>
    <name evidence="2" type="ORF">Y032_0301g1834</name>
</gene>
<feature type="transmembrane region" description="Helical" evidence="1">
    <location>
        <begin position="62"/>
        <end position="83"/>
    </location>
</feature>
<proteinExistence type="predicted"/>
<keyword evidence="1" id="KW-0472">Membrane</keyword>